<evidence type="ECO:0000313" key="2">
    <source>
        <dbReference type="EMBL" id="RKE52734.1"/>
    </source>
</evidence>
<dbReference type="RefSeq" id="WP_120259746.1">
    <property type="nucleotide sequence ID" value="NZ_RAPY01000002.1"/>
</dbReference>
<dbReference type="SUPFAM" id="SSF50129">
    <property type="entry name" value="GroES-like"/>
    <property type="match status" value="1"/>
</dbReference>
<dbReference type="Gene3D" id="3.90.180.10">
    <property type="entry name" value="Medium-chain alcohol dehydrogenases, catalytic domain"/>
    <property type="match status" value="1"/>
</dbReference>
<dbReference type="InterPro" id="IPR036291">
    <property type="entry name" value="NAD(P)-bd_dom_sf"/>
</dbReference>
<gene>
    <name evidence="2" type="ORF">DFQ12_2979</name>
</gene>
<dbReference type="Proteomes" id="UP000286246">
    <property type="component" value="Unassembled WGS sequence"/>
</dbReference>
<dbReference type="PANTHER" id="PTHR45033">
    <property type="match status" value="1"/>
</dbReference>
<dbReference type="OrthoDB" id="9787435at2"/>
<organism evidence="2 3">
    <name type="scientific">Sphingobacterium detergens</name>
    <dbReference type="NCBI Taxonomy" id="1145106"/>
    <lineage>
        <taxon>Bacteria</taxon>
        <taxon>Pseudomonadati</taxon>
        <taxon>Bacteroidota</taxon>
        <taxon>Sphingobacteriia</taxon>
        <taxon>Sphingobacteriales</taxon>
        <taxon>Sphingobacteriaceae</taxon>
        <taxon>Sphingobacterium</taxon>
    </lineage>
</organism>
<dbReference type="InterPro" id="IPR052711">
    <property type="entry name" value="Zinc_ADH-like"/>
</dbReference>
<evidence type="ECO:0000313" key="3">
    <source>
        <dbReference type="Proteomes" id="UP000286246"/>
    </source>
</evidence>
<feature type="domain" description="Alcohol dehydrogenase-like N-terminal" evidence="1">
    <location>
        <begin position="51"/>
        <end position="110"/>
    </location>
</feature>
<dbReference type="SUPFAM" id="SSF51735">
    <property type="entry name" value="NAD(P)-binding Rossmann-fold domains"/>
    <property type="match status" value="1"/>
</dbReference>
<proteinExistence type="predicted"/>
<dbReference type="InterPro" id="IPR011032">
    <property type="entry name" value="GroES-like_sf"/>
</dbReference>
<protein>
    <submittedName>
        <fullName evidence="2">NADPH:quinone reductase-like Zn-dependent oxidoreductase</fullName>
    </submittedName>
</protein>
<dbReference type="Pfam" id="PF08240">
    <property type="entry name" value="ADH_N"/>
    <property type="match status" value="1"/>
</dbReference>
<accession>A0A420B7K0</accession>
<dbReference type="InterPro" id="IPR013154">
    <property type="entry name" value="ADH-like_N"/>
</dbReference>
<reference evidence="2 3" key="1">
    <citation type="submission" date="2018-09" db="EMBL/GenBank/DDBJ databases">
        <title>Genomic Encyclopedia of Type Strains, Phase III (KMG-III): the genomes of soil and plant-associated and newly described type strains.</title>
        <authorList>
            <person name="Whitman W."/>
        </authorList>
    </citation>
    <scope>NUCLEOTIDE SEQUENCE [LARGE SCALE GENOMIC DNA]</scope>
    <source>
        <strain evidence="2 3">CECT 7938</strain>
    </source>
</reference>
<dbReference type="PANTHER" id="PTHR45033:SF2">
    <property type="entry name" value="ZINC-TYPE ALCOHOL DEHYDROGENASE-LIKE PROTEIN C1773.06C"/>
    <property type="match status" value="1"/>
</dbReference>
<dbReference type="Gene3D" id="3.40.50.720">
    <property type="entry name" value="NAD(P)-binding Rossmann-like Domain"/>
    <property type="match status" value="1"/>
</dbReference>
<keyword evidence="3" id="KW-1185">Reference proteome</keyword>
<dbReference type="EMBL" id="RAPY01000002">
    <property type="protein sequence ID" value="RKE52734.1"/>
    <property type="molecule type" value="Genomic_DNA"/>
</dbReference>
<name>A0A420B7K0_SPHD1</name>
<sequence>MKGVALLSLRAFEKLPDAMKDLCVFNTKGEFYAMYSEHFDNEVFNCDVDKDFVLVKRLSFSVNYRDKTLVFNRLSFSDDCFFFFGSDFCGQVLEVGDSVVDFKIGDLVIGDNSYNPNEAFIQGIPSSNCSKEIEKLHKTKLFKICKDLSPTDAAVLSVNAQTAFNIYRNLGFPSGKFILITSGRSQVSLYLLQLLSRENSVTVVCSCGDNWSELLPGLQFKIVFKDSEENSIILEKHESFDIIFDPFINQNLPQLLYLLRFSGTYVFCGLNPFLEEECKMSINMFSHMIKNKINLLGQCLGESIDLSCAIEEYKNNRITAFSSQVYKADNLAEFLDDSWNHKSGIGRPVFLF</sequence>
<dbReference type="AlphaFoldDB" id="A0A420B7K0"/>
<evidence type="ECO:0000259" key="1">
    <source>
        <dbReference type="Pfam" id="PF08240"/>
    </source>
</evidence>
<comment type="caution">
    <text evidence="2">The sequence shown here is derived from an EMBL/GenBank/DDBJ whole genome shotgun (WGS) entry which is preliminary data.</text>
</comment>